<comment type="caution">
    <text evidence="2">The sequence shown here is derived from an EMBL/GenBank/DDBJ whole genome shotgun (WGS) entry which is preliminary data.</text>
</comment>
<dbReference type="STRING" id="735.B0185_07320"/>
<organism evidence="2 3">
    <name type="scientific">Haemophilus parahaemolyticus</name>
    <dbReference type="NCBI Taxonomy" id="735"/>
    <lineage>
        <taxon>Bacteria</taxon>
        <taxon>Pseudomonadati</taxon>
        <taxon>Pseudomonadota</taxon>
        <taxon>Gammaproteobacteria</taxon>
        <taxon>Pasteurellales</taxon>
        <taxon>Pasteurellaceae</taxon>
        <taxon>Haemophilus</taxon>
    </lineage>
</organism>
<dbReference type="EMBL" id="QEQD01000004">
    <property type="protein sequence ID" value="RDF04694.1"/>
    <property type="molecule type" value="Genomic_DNA"/>
</dbReference>
<feature type="transmembrane region" description="Helical" evidence="1">
    <location>
        <begin position="103"/>
        <end position="128"/>
    </location>
</feature>
<protein>
    <submittedName>
        <fullName evidence="2">Uncharacterized protein</fullName>
    </submittedName>
</protein>
<name>A0A369ZGT3_HAEPH</name>
<keyword evidence="1" id="KW-0472">Membrane</keyword>
<reference evidence="2 3" key="1">
    <citation type="submission" date="2018-05" db="EMBL/GenBank/DDBJ databases">
        <title>Draft Genome Sequences for a Diverse set of 7 Haemophilus Species.</title>
        <authorList>
            <person name="Nichols M."/>
            <person name="Topaz N."/>
            <person name="Wang X."/>
            <person name="Wang X."/>
            <person name="Boxrud D."/>
        </authorList>
    </citation>
    <scope>NUCLEOTIDE SEQUENCE [LARGE SCALE GENOMIC DNA]</scope>
    <source>
        <strain evidence="2 3">C2010039593</strain>
    </source>
</reference>
<evidence type="ECO:0000313" key="2">
    <source>
        <dbReference type="EMBL" id="RDF04694.1"/>
    </source>
</evidence>
<dbReference type="Proteomes" id="UP000253999">
    <property type="component" value="Unassembled WGS sequence"/>
</dbReference>
<feature type="transmembrane region" description="Helical" evidence="1">
    <location>
        <begin position="9"/>
        <end position="28"/>
    </location>
</feature>
<evidence type="ECO:0000256" key="1">
    <source>
        <dbReference type="SAM" id="Phobius"/>
    </source>
</evidence>
<dbReference type="AlphaFoldDB" id="A0A369ZGT3"/>
<sequence>MQLKSAREGFFLAGLYNFIGVLGFTQFFTDTTLMDNDPIVFSWLGQILILLWGLAYWSVAKHFWQVPVLLWVFCVEKLVYFGAWLHWLLTTPEKLDVLAGQSMVYFCFFASYGFGDFLFAIFFARVAVGSMKGKFEI</sequence>
<keyword evidence="1" id="KW-1133">Transmembrane helix</keyword>
<evidence type="ECO:0000313" key="3">
    <source>
        <dbReference type="Proteomes" id="UP000253999"/>
    </source>
</evidence>
<keyword evidence="1" id="KW-0812">Transmembrane</keyword>
<proteinExistence type="predicted"/>
<accession>A0A369ZGT3</accession>
<feature type="transmembrane region" description="Helical" evidence="1">
    <location>
        <begin position="40"/>
        <end position="59"/>
    </location>
</feature>
<gene>
    <name evidence="2" type="ORF">DPV98_04790</name>
</gene>
<feature type="transmembrane region" description="Helical" evidence="1">
    <location>
        <begin position="66"/>
        <end position="83"/>
    </location>
</feature>